<dbReference type="InterPro" id="IPR011006">
    <property type="entry name" value="CheY-like_superfamily"/>
</dbReference>
<evidence type="ECO:0000256" key="3">
    <source>
        <dbReference type="PROSITE-ProRule" id="PRU00169"/>
    </source>
</evidence>
<dbReference type="PANTHER" id="PTHR45339:SF1">
    <property type="entry name" value="HYBRID SIGNAL TRANSDUCTION HISTIDINE KINASE J"/>
    <property type="match status" value="1"/>
</dbReference>
<dbReference type="SMART" id="SM00448">
    <property type="entry name" value="REC"/>
    <property type="match status" value="1"/>
</dbReference>
<dbReference type="CDD" id="cd17546">
    <property type="entry name" value="REC_hyHK_CKI1_RcsC-like"/>
    <property type="match status" value="1"/>
</dbReference>
<reference evidence="5" key="1">
    <citation type="submission" date="2023-03" db="EMBL/GenBank/DDBJ databases">
        <title>MT1 and MT2 Draft Genomes of Novel Species.</title>
        <authorList>
            <person name="Venkateswaran K."/>
        </authorList>
    </citation>
    <scope>NUCLEOTIDE SEQUENCE</scope>
    <source>
        <strain evidence="5">F6_3S_P_1C</strain>
    </source>
</reference>
<evidence type="ECO:0000256" key="2">
    <source>
        <dbReference type="ARBA" id="ARBA00023012"/>
    </source>
</evidence>
<feature type="modified residue" description="4-aspartylphosphate" evidence="3">
    <location>
        <position position="89"/>
    </location>
</feature>
<dbReference type="Gene3D" id="3.40.50.2300">
    <property type="match status" value="1"/>
</dbReference>
<dbReference type="PANTHER" id="PTHR45339">
    <property type="entry name" value="HYBRID SIGNAL TRANSDUCTION HISTIDINE KINASE J"/>
    <property type="match status" value="1"/>
</dbReference>
<feature type="domain" description="Response regulatory" evidence="4">
    <location>
        <begin position="39"/>
        <end position="159"/>
    </location>
</feature>
<evidence type="ECO:0000256" key="1">
    <source>
        <dbReference type="ARBA" id="ARBA00022553"/>
    </source>
</evidence>
<dbReference type="Pfam" id="PF00072">
    <property type="entry name" value="Response_reg"/>
    <property type="match status" value="1"/>
</dbReference>
<accession>A0ABT8J7H0</accession>
<dbReference type="EMBL" id="JAROCD010000003">
    <property type="protein sequence ID" value="MDN4601029.1"/>
    <property type="molecule type" value="Genomic_DNA"/>
</dbReference>
<proteinExistence type="predicted"/>
<gene>
    <name evidence="5" type="ORF">P5G61_07340</name>
</gene>
<dbReference type="InterPro" id="IPR001789">
    <property type="entry name" value="Sig_transdc_resp-reg_receiver"/>
</dbReference>
<dbReference type="RefSeq" id="WP_301245863.1">
    <property type="nucleotide sequence ID" value="NZ_JAROCD010000003.1"/>
</dbReference>
<evidence type="ECO:0000313" key="5">
    <source>
        <dbReference type="EMBL" id="MDN4601029.1"/>
    </source>
</evidence>
<organism evidence="5 6">
    <name type="scientific">Paenibacillus vandeheii</name>
    <dbReference type="NCBI Taxonomy" id="3035917"/>
    <lineage>
        <taxon>Bacteria</taxon>
        <taxon>Bacillati</taxon>
        <taxon>Bacillota</taxon>
        <taxon>Bacilli</taxon>
        <taxon>Bacillales</taxon>
        <taxon>Paenibacillaceae</taxon>
        <taxon>Paenibacillus</taxon>
    </lineage>
</organism>
<name>A0ABT8J7H0_9BACL</name>
<dbReference type="PROSITE" id="PS50110">
    <property type="entry name" value="RESPONSE_REGULATORY"/>
    <property type="match status" value="1"/>
</dbReference>
<keyword evidence="2" id="KW-0902">Two-component regulatory system</keyword>
<evidence type="ECO:0000313" key="6">
    <source>
        <dbReference type="Proteomes" id="UP001174205"/>
    </source>
</evidence>
<comment type="caution">
    <text evidence="5">The sequence shown here is derived from an EMBL/GenBank/DDBJ whole genome shotgun (WGS) entry which is preliminary data.</text>
</comment>
<evidence type="ECO:0000259" key="4">
    <source>
        <dbReference type="PROSITE" id="PS50110"/>
    </source>
</evidence>
<keyword evidence="6" id="KW-1185">Reference proteome</keyword>
<sequence length="170" mass="19162">MSNEHGEMKLLRRTVEPISNQMNRNKENQEQVHTFLPISLLLADDNTINRQVVLMQLKKLGITQVDTVSNGEEAITAFLSKDYSLILMDNMMPLMDGLEATRKIRAIEENVPRHSIPIIAMTGSVMDGEKEKCFEAGMNDFIGKPFTLEALSNVIQKWQQSSVSGKVAKR</sequence>
<dbReference type="SUPFAM" id="SSF52172">
    <property type="entry name" value="CheY-like"/>
    <property type="match status" value="1"/>
</dbReference>
<dbReference type="Proteomes" id="UP001174205">
    <property type="component" value="Unassembled WGS sequence"/>
</dbReference>
<keyword evidence="1 3" id="KW-0597">Phosphoprotein</keyword>
<protein>
    <submittedName>
        <fullName evidence="5">Response regulator</fullName>
    </submittedName>
</protein>